<organism evidence="1 2">
    <name type="scientific">Saccoglossus kowalevskii</name>
    <name type="common">Acorn worm</name>
    <dbReference type="NCBI Taxonomy" id="10224"/>
    <lineage>
        <taxon>Eukaryota</taxon>
        <taxon>Metazoa</taxon>
        <taxon>Hemichordata</taxon>
        <taxon>Enteropneusta</taxon>
        <taxon>Harrimaniidae</taxon>
        <taxon>Saccoglossus</taxon>
    </lineage>
</organism>
<dbReference type="Proteomes" id="UP000694865">
    <property type="component" value="Unplaced"/>
</dbReference>
<proteinExistence type="predicted"/>
<dbReference type="InterPro" id="IPR026698">
    <property type="entry name" value="UPF_C3orf38"/>
</dbReference>
<sequence length="300" mass="33885">MLSEKEKEGFQQMLSQLSGDELLSLKDTVTRTMVTAQSKTEAISAIVNYSESAVQLLRRKKLKHKYIFQYLVSNNIHVLPTADKPCLIRKVMEHWGTQVQLLRDVDLKEEPGDLDMHQEHRAPTDGRVSPVNVMQSMAEQFSTWFYQMLNSYNPILGQQPSSSWGPQHFYHNVKLKIFIERGLEEFEGDTLVAQRLLAFPKDECLLFNPNIGPNGVKGMENAHGLVLVCVCGTVHRGNNCLGVFEQTFGLIKDPGLQNNWKIKHINLKMQITAVAQTPVLDDTPETLAIMAQPGNTLSLR</sequence>
<protein>
    <submittedName>
        <fullName evidence="2">Uncharacterized protein C3orf38 homolog</fullName>
    </submittedName>
</protein>
<evidence type="ECO:0000313" key="2">
    <source>
        <dbReference type="RefSeq" id="XP_002733864.1"/>
    </source>
</evidence>
<accession>A0ABM0GNI5</accession>
<reference evidence="2" key="1">
    <citation type="submission" date="2025-08" db="UniProtKB">
        <authorList>
            <consortium name="RefSeq"/>
        </authorList>
    </citation>
    <scope>IDENTIFICATION</scope>
    <source>
        <tissue evidence="2">Testes</tissue>
    </source>
</reference>
<name>A0ABM0GNI5_SACKO</name>
<dbReference type="RefSeq" id="XP_002733864.1">
    <property type="nucleotide sequence ID" value="XM_002733818.2"/>
</dbReference>
<dbReference type="GeneID" id="100369812"/>
<dbReference type="PANTHER" id="PTHR21084">
    <property type="entry name" value="DENSE INCISORS"/>
    <property type="match status" value="1"/>
</dbReference>
<keyword evidence="1" id="KW-1185">Reference proteome</keyword>
<dbReference type="Gene3D" id="3.10.450.50">
    <property type="match status" value="1"/>
</dbReference>
<evidence type="ECO:0000313" key="1">
    <source>
        <dbReference type="Proteomes" id="UP000694865"/>
    </source>
</evidence>
<gene>
    <name evidence="2" type="primary">LOC100369812</name>
</gene>
<dbReference type="PANTHER" id="PTHR21084:SF1">
    <property type="entry name" value="DENSE INCISORS"/>
    <property type="match status" value="1"/>
</dbReference>
<dbReference type="InterPro" id="IPR032710">
    <property type="entry name" value="NTF2-like_dom_sf"/>
</dbReference>
<dbReference type="SUPFAM" id="SSF54427">
    <property type="entry name" value="NTF2-like"/>
    <property type="match status" value="1"/>
</dbReference>
<dbReference type="Pfam" id="PF15008">
    <property type="entry name" value="DUF4518"/>
    <property type="match status" value="1"/>
</dbReference>